<dbReference type="Gene3D" id="2.30.40.10">
    <property type="entry name" value="Urease, subunit C, domain 1"/>
    <property type="match status" value="1"/>
</dbReference>
<name>A0A849L4S8_9RHOB</name>
<dbReference type="SUPFAM" id="SSF51338">
    <property type="entry name" value="Composite domain of metallo-dependent hydrolases"/>
    <property type="match status" value="1"/>
</dbReference>
<dbReference type="NCBIfam" id="NF004636">
    <property type="entry name" value="PRK05985.1"/>
    <property type="match status" value="1"/>
</dbReference>
<evidence type="ECO:0000259" key="3">
    <source>
        <dbReference type="Pfam" id="PF07969"/>
    </source>
</evidence>
<dbReference type="FunFam" id="3.20.20.140:FF:000019">
    <property type="entry name" value="Cytosine deaminase"/>
    <property type="match status" value="1"/>
</dbReference>
<dbReference type="InterPro" id="IPR011059">
    <property type="entry name" value="Metal-dep_hydrolase_composite"/>
</dbReference>
<evidence type="ECO:0000256" key="2">
    <source>
        <dbReference type="ARBA" id="ARBA00022801"/>
    </source>
</evidence>
<dbReference type="InterPro" id="IPR032466">
    <property type="entry name" value="Metal_Hydrolase"/>
</dbReference>
<organism evidence="4 5">
    <name type="scientific">Halovulum dunhuangense</name>
    <dbReference type="NCBI Taxonomy" id="1505036"/>
    <lineage>
        <taxon>Bacteria</taxon>
        <taxon>Pseudomonadati</taxon>
        <taxon>Pseudomonadota</taxon>
        <taxon>Alphaproteobacteria</taxon>
        <taxon>Rhodobacterales</taxon>
        <taxon>Paracoccaceae</taxon>
        <taxon>Halovulum</taxon>
    </lineage>
</organism>
<dbReference type="GO" id="GO:0046872">
    <property type="term" value="F:metal ion binding"/>
    <property type="evidence" value="ECO:0007669"/>
    <property type="project" value="UniProtKB-KW"/>
</dbReference>
<dbReference type="Proteomes" id="UP000572377">
    <property type="component" value="Unassembled WGS sequence"/>
</dbReference>
<dbReference type="PANTHER" id="PTHR32027:SF9">
    <property type="entry name" value="BLL3847 PROTEIN"/>
    <property type="match status" value="1"/>
</dbReference>
<evidence type="ECO:0000313" key="4">
    <source>
        <dbReference type="EMBL" id="NNU81365.1"/>
    </source>
</evidence>
<keyword evidence="1" id="KW-0479">Metal-binding</keyword>
<keyword evidence="5" id="KW-1185">Reference proteome</keyword>
<reference evidence="4 5" key="1">
    <citation type="submission" date="2020-05" db="EMBL/GenBank/DDBJ databases">
        <title>Gimesia benthica sp. nov., a novel planctomycete isolated from a deep-sea water sample of the Northwest Indian Ocean.</title>
        <authorList>
            <person name="Wang J."/>
            <person name="Ruan C."/>
            <person name="Song L."/>
            <person name="Zhu Y."/>
            <person name="Li A."/>
            <person name="Zheng X."/>
            <person name="Wang L."/>
            <person name="Lu Z."/>
            <person name="Huang Y."/>
            <person name="Du W."/>
            <person name="Zhou Y."/>
            <person name="Huang L."/>
            <person name="Dai X."/>
        </authorList>
    </citation>
    <scope>NUCLEOTIDE SEQUENCE [LARGE SCALE GENOMIC DNA]</scope>
    <source>
        <strain evidence="4 5">YYQ-30</strain>
    </source>
</reference>
<dbReference type="Pfam" id="PF07969">
    <property type="entry name" value="Amidohydro_3"/>
    <property type="match status" value="1"/>
</dbReference>
<dbReference type="GO" id="GO:0016814">
    <property type="term" value="F:hydrolase activity, acting on carbon-nitrogen (but not peptide) bonds, in cyclic amidines"/>
    <property type="evidence" value="ECO:0007669"/>
    <property type="project" value="TreeGrafter"/>
</dbReference>
<dbReference type="Gene3D" id="3.20.20.140">
    <property type="entry name" value="Metal-dependent hydrolases"/>
    <property type="match status" value="1"/>
</dbReference>
<dbReference type="EMBL" id="JABFBC010000002">
    <property type="protein sequence ID" value="NNU81365.1"/>
    <property type="molecule type" value="Genomic_DNA"/>
</dbReference>
<evidence type="ECO:0000313" key="5">
    <source>
        <dbReference type="Proteomes" id="UP000572377"/>
    </source>
</evidence>
<comment type="caution">
    <text evidence="4">The sequence shown here is derived from an EMBL/GenBank/DDBJ whole genome shotgun (WGS) entry which is preliminary data.</text>
</comment>
<dbReference type="InterPro" id="IPR013108">
    <property type="entry name" value="Amidohydro_3"/>
</dbReference>
<gene>
    <name evidence="4" type="ORF">HMH01_13050</name>
</gene>
<dbReference type="CDD" id="cd01293">
    <property type="entry name" value="Bact_CD"/>
    <property type="match status" value="1"/>
</dbReference>
<dbReference type="SUPFAM" id="SSF51556">
    <property type="entry name" value="Metallo-dependent hydrolases"/>
    <property type="match status" value="1"/>
</dbReference>
<dbReference type="RefSeq" id="WP_171326211.1">
    <property type="nucleotide sequence ID" value="NZ_JABFBC010000002.1"/>
</dbReference>
<feature type="domain" description="Amidohydrolase 3" evidence="3">
    <location>
        <begin position="39"/>
        <end position="388"/>
    </location>
</feature>
<accession>A0A849L4S8</accession>
<dbReference type="InterPro" id="IPR052349">
    <property type="entry name" value="Metallo-hydrolase_Enzymes"/>
</dbReference>
<dbReference type="AlphaFoldDB" id="A0A849L4S8"/>
<sequence length="408" mass="43472">MTDILFNNALLDTGETVSIATSSGRITAIGPGIVAGVAETVDLGGALVVPGFVEGHIHLDTSFYGDSWKPHKPCLNGFDVHERVRFQNENLAEAGPIVERARNQLELCIANGATAMRSHAMIDNVVGLTHVEALLQVRSEYSDLIDLQLVAFPQSGIITNPGTAELMDEAIAMGCDLVGGLDPATFDRTVDGHLDVVFDIAERRGVDMDIHLHDFGTVGAFEIEVICARTEALGMQGHVAVSHAYGLGDLDEPAQRKIADLIAKSGVSIMTNAPGHHSFPPVRILAEAGANVFSGSDNIQDSWWPYGDGDMLTRAMLIGYRCGFFTDELLRLAFDVTTRNGAKAMRLDGYGLEVGDKADLVALAARHVPEAVASVPKPRKVFKGGKLIAENGVLLASRSATSPVRPAA</sequence>
<dbReference type="PANTHER" id="PTHR32027">
    <property type="entry name" value="CYTOSINE DEAMINASE"/>
    <property type="match status" value="1"/>
</dbReference>
<proteinExistence type="predicted"/>
<dbReference type="GO" id="GO:0019239">
    <property type="term" value="F:deaminase activity"/>
    <property type="evidence" value="ECO:0007669"/>
    <property type="project" value="UniProtKB-ARBA"/>
</dbReference>
<protein>
    <submittedName>
        <fullName evidence="4">Amidohydrolase family protein</fullName>
    </submittedName>
</protein>
<keyword evidence="2 4" id="KW-0378">Hydrolase</keyword>
<evidence type="ECO:0000256" key="1">
    <source>
        <dbReference type="ARBA" id="ARBA00022723"/>
    </source>
</evidence>